<keyword evidence="3" id="KW-1185">Reference proteome</keyword>
<proteinExistence type="predicted"/>
<organism evidence="2 3">
    <name type="scientific">Strigamia maritima</name>
    <name type="common">European centipede</name>
    <name type="synonym">Geophilus maritimus</name>
    <dbReference type="NCBI Taxonomy" id="126957"/>
    <lineage>
        <taxon>Eukaryota</taxon>
        <taxon>Metazoa</taxon>
        <taxon>Ecdysozoa</taxon>
        <taxon>Arthropoda</taxon>
        <taxon>Myriapoda</taxon>
        <taxon>Chilopoda</taxon>
        <taxon>Pleurostigmophora</taxon>
        <taxon>Geophilomorpha</taxon>
        <taxon>Linotaeniidae</taxon>
        <taxon>Strigamia</taxon>
    </lineage>
</organism>
<name>T1J3A6_STRMM</name>
<evidence type="ECO:0000256" key="1">
    <source>
        <dbReference type="SAM" id="SignalP"/>
    </source>
</evidence>
<protein>
    <submittedName>
        <fullName evidence="2">Uncharacterized protein</fullName>
    </submittedName>
</protein>
<accession>T1J3A6</accession>
<dbReference type="EnsemblMetazoa" id="SMAR008068-RA">
    <property type="protein sequence ID" value="SMAR008068-PA"/>
    <property type="gene ID" value="SMAR008068"/>
</dbReference>
<feature type="chain" id="PRO_5004590260" evidence="1">
    <location>
        <begin position="30"/>
        <end position="89"/>
    </location>
</feature>
<reference evidence="3" key="1">
    <citation type="submission" date="2011-05" db="EMBL/GenBank/DDBJ databases">
        <authorList>
            <person name="Richards S.R."/>
            <person name="Qu J."/>
            <person name="Jiang H."/>
            <person name="Jhangiani S.N."/>
            <person name="Agravi P."/>
            <person name="Goodspeed R."/>
            <person name="Gross S."/>
            <person name="Mandapat C."/>
            <person name="Jackson L."/>
            <person name="Mathew T."/>
            <person name="Pu L."/>
            <person name="Thornton R."/>
            <person name="Saada N."/>
            <person name="Wilczek-Boney K.B."/>
            <person name="Lee S."/>
            <person name="Kovar C."/>
            <person name="Wu Y."/>
            <person name="Scherer S.E."/>
            <person name="Worley K.C."/>
            <person name="Muzny D.M."/>
            <person name="Gibbs R."/>
        </authorList>
    </citation>
    <scope>NUCLEOTIDE SEQUENCE</scope>
    <source>
        <strain evidence="3">Brora</strain>
    </source>
</reference>
<evidence type="ECO:0000313" key="2">
    <source>
        <dbReference type="EnsemblMetazoa" id="SMAR008068-PA"/>
    </source>
</evidence>
<dbReference type="EMBL" id="JH431820">
    <property type="status" value="NOT_ANNOTATED_CDS"/>
    <property type="molecule type" value="Genomic_DNA"/>
</dbReference>
<reference evidence="2" key="2">
    <citation type="submission" date="2015-02" db="UniProtKB">
        <authorList>
            <consortium name="EnsemblMetazoa"/>
        </authorList>
    </citation>
    <scope>IDENTIFICATION</scope>
</reference>
<dbReference type="Proteomes" id="UP000014500">
    <property type="component" value="Unassembled WGS sequence"/>
</dbReference>
<keyword evidence="1" id="KW-0732">Signal</keyword>
<sequence>MTHSQFPMNFVLYLAVFSTIVCTLSPIQASPTWIVENGEQITTPKTEDGKKIVTRSQFIPTLSCRFKSCSAGMTCDFSSSEPKCRGLIN</sequence>
<feature type="signal peptide" evidence="1">
    <location>
        <begin position="1"/>
        <end position="29"/>
    </location>
</feature>
<dbReference type="AlphaFoldDB" id="T1J3A6"/>
<evidence type="ECO:0000313" key="3">
    <source>
        <dbReference type="Proteomes" id="UP000014500"/>
    </source>
</evidence>
<dbReference type="HOGENOM" id="CLU_2457641_0_0_1"/>